<evidence type="ECO:0000313" key="3">
    <source>
        <dbReference type="EMBL" id="KAK9280556.1"/>
    </source>
</evidence>
<dbReference type="Gene3D" id="2.40.160.200">
    <property type="entry name" value="LURP1-related"/>
    <property type="match status" value="1"/>
</dbReference>
<feature type="transmembrane region" description="Helical" evidence="2">
    <location>
        <begin position="174"/>
        <end position="197"/>
    </location>
</feature>
<protein>
    <recommendedName>
        <fullName evidence="5">Protein LURP-one-related 7</fullName>
    </recommendedName>
</protein>
<keyword evidence="2" id="KW-1133">Transmembrane helix</keyword>
<evidence type="ECO:0000256" key="1">
    <source>
        <dbReference type="ARBA" id="ARBA00005437"/>
    </source>
</evidence>
<evidence type="ECO:0008006" key="5">
    <source>
        <dbReference type="Google" id="ProtNLM"/>
    </source>
</evidence>
<keyword evidence="4" id="KW-1185">Reference proteome</keyword>
<proteinExistence type="inferred from homology"/>
<sequence>MASTAPDDTMASTAPVYPANLPIPVDLFVSKKHPGLTRGDLGFADSSGDIVFTVNVEPPKSALPRHKRVLLDAAGNPLISIYLGDDGCWQGFRGNDGMENKELIFRVKTTRKTLTRTELEVFLVGENQEDSKANFEARGCPFQRSCTIYEGNSIVAQTSLMYKLRQVFVGRCRFLLTVFLGPVDHALFAAVIAIFFYGKD</sequence>
<comment type="similarity">
    <text evidence="1">Belongs to the LOR family.</text>
</comment>
<keyword evidence="2" id="KW-0812">Transmembrane</keyword>
<evidence type="ECO:0000313" key="4">
    <source>
        <dbReference type="Proteomes" id="UP001415857"/>
    </source>
</evidence>
<evidence type="ECO:0000256" key="2">
    <source>
        <dbReference type="SAM" id="Phobius"/>
    </source>
</evidence>
<dbReference type="PANTHER" id="PTHR31087:SF85">
    <property type="entry name" value="PROTEIN LURP-ONE-RELATED 7"/>
    <property type="match status" value="1"/>
</dbReference>
<dbReference type="InterPro" id="IPR025659">
    <property type="entry name" value="Tubby-like_C"/>
</dbReference>
<dbReference type="InterPro" id="IPR007612">
    <property type="entry name" value="LOR"/>
</dbReference>
<gene>
    <name evidence="3" type="ORF">L1049_014249</name>
</gene>
<dbReference type="AlphaFoldDB" id="A0AAP0WXI4"/>
<dbReference type="InterPro" id="IPR038595">
    <property type="entry name" value="LOR_sf"/>
</dbReference>
<dbReference type="Pfam" id="PF04525">
    <property type="entry name" value="LOR"/>
    <property type="match status" value="1"/>
</dbReference>
<keyword evidence="2" id="KW-0472">Membrane</keyword>
<accession>A0AAP0WXI4</accession>
<reference evidence="3 4" key="1">
    <citation type="journal article" date="2024" name="Plant J.">
        <title>Genome sequences and population genomics reveal climatic adaptation and genomic divergence between two closely related sweetgum species.</title>
        <authorList>
            <person name="Xu W.Q."/>
            <person name="Ren C.Q."/>
            <person name="Zhang X.Y."/>
            <person name="Comes H.P."/>
            <person name="Liu X.H."/>
            <person name="Li Y.G."/>
            <person name="Kettle C.J."/>
            <person name="Jalonen R."/>
            <person name="Gaisberger H."/>
            <person name="Ma Y.Z."/>
            <person name="Qiu Y.X."/>
        </authorList>
    </citation>
    <scope>NUCLEOTIDE SEQUENCE [LARGE SCALE GENOMIC DNA]</scope>
    <source>
        <strain evidence="3">Hangzhou</strain>
    </source>
</reference>
<organism evidence="3 4">
    <name type="scientific">Liquidambar formosana</name>
    <name type="common">Formosan gum</name>
    <dbReference type="NCBI Taxonomy" id="63359"/>
    <lineage>
        <taxon>Eukaryota</taxon>
        <taxon>Viridiplantae</taxon>
        <taxon>Streptophyta</taxon>
        <taxon>Embryophyta</taxon>
        <taxon>Tracheophyta</taxon>
        <taxon>Spermatophyta</taxon>
        <taxon>Magnoliopsida</taxon>
        <taxon>eudicotyledons</taxon>
        <taxon>Gunneridae</taxon>
        <taxon>Pentapetalae</taxon>
        <taxon>Saxifragales</taxon>
        <taxon>Altingiaceae</taxon>
        <taxon>Liquidambar</taxon>
    </lineage>
</organism>
<dbReference type="PANTHER" id="PTHR31087">
    <property type="match status" value="1"/>
</dbReference>
<name>A0AAP0WXI4_LIQFO</name>
<dbReference type="SUPFAM" id="SSF54518">
    <property type="entry name" value="Tubby C-terminal domain-like"/>
    <property type="match status" value="1"/>
</dbReference>
<dbReference type="Proteomes" id="UP001415857">
    <property type="component" value="Unassembled WGS sequence"/>
</dbReference>
<comment type="caution">
    <text evidence="3">The sequence shown here is derived from an EMBL/GenBank/DDBJ whole genome shotgun (WGS) entry which is preliminary data.</text>
</comment>
<dbReference type="EMBL" id="JBBPBK010000008">
    <property type="protein sequence ID" value="KAK9280556.1"/>
    <property type="molecule type" value="Genomic_DNA"/>
</dbReference>